<organism evidence="1">
    <name type="scientific">Arundo donax</name>
    <name type="common">Giant reed</name>
    <name type="synonym">Donax arundinaceus</name>
    <dbReference type="NCBI Taxonomy" id="35708"/>
    <lineage>
        <taxon>Eukaryota</taxon>
        <taxon>Viridiplantae</taxon>
        <taxon>Streptophyta</taxon>
        <taxon>Embryophyta</taxon>
        <taxon>Tracheophyta</taxon>
        <taxon>Spermatophyta</taxon>
        <taxon>Magnoliopsida</taxon>
        <taxon>Liliopsida</taxon>
        <taxon>Poales</taxon>
        <taxon>Poaceae</taxon>
        <taxon>PACMAD clade</taxon>
        <taxon>Arundinoideae</taxon>
        <taxon>Arundineae</taxon>
        <taxon>Arundo</taxon>
    </lineage>
</organism>
<dbReference type="AlphaFoldDB" id="A0A0A9M5X8"/>
<sequence>MSIFSYPEIKMSKRSLFDSRYSDATIFEDTCCLCKFATT</sequence>
<dbReference type="EMBL" id="GBRH01222977">
    <property type="protein sequence ID" value="JAD74918.1"/>
    <property type="molecule type" value="Transcribed_RNA"/>
</dbReference>
<reference evidence="1" key="2">
    <citation type="journal article" date="2015" name="Data Brief">
        <title>Shoot transcriptome of the giant reed, Arundo donax.</title>
        <authorList>
            <person name="Barrero R.A."/>
            <person name="Guerrero F.D."/>
            <person name="Moolhuijzen P."/>
            <person name="Goolsby J.A."/>
            <person name="Tidwell J."/>
            <person name="Bellgard S.E."/>
            <person name="Bellgard M.I."/>
        </authorList>
    </citation>
    <scope>NUCLEOTIDE SEQUENCE</scope>
    <source>
        <tissue evidence="1">Shoot tissue taken approximately 20 cm above the soil surface</tissue>
    </source>
</reference>
<reference evidence="1" key="1">
    <citation type="submission" date="2014-09" db="EMBL/GenBank/DDBJ databases">
        <authorList>
            <person name="Magalhaes I.L.F."/>
            <person name="Oliveira U."/>
            <person name="Santos F.R."/>
            <person name="Vidigal T.H.D.A."/>
            <person name="Brescovit A.D."/>
            <person name="Santos A.J."/>
        </authorList>
    </citation>
    <scope>NUCLEOTIDE SEQUENCE</scope>
    <source>
        <tissue evidence="1">Shoot tissue taken approximately 20 cm above the soil surface</tissue>
    </source>
</reference>
<evidence type="ECO:0000313" key="1">
    <source>
        <dbReference type="EMBL" id="JAD74918.1"/>
    </source>
</evidence>
<accession>A0A0A9M5X8</accession>
<protein>
    <submittedName>
        <fullName evidence="1">Uncharacterized protein</fullName>
    </submittedName>
</protein>
<name>A0A0A9M5X8_ARUDO</name>
<proteinExistence type="predicted"/>